<reference evidence="2" key="2">
    <citation type="submission" date="2004-02" db="EMBL/GenBank/DDBJ databases">
        <authorList>
            <consortium name="Genoscope"/>
            <consortium name="Whitehead Institute Centre for Genome Research"/>
        </authorList>
    </citation>
    <scope>NUCLEOTIDE SEQUENCE</scope>
</reference>
<dbReference type="Gene3D" id="6.10.250.2420">
    <property type="match status" value="1"/>
</dbReference>
<sequence>SAARRKLQRELDEATETADALGREVNSLKSKLRRGNEPSFGSTPRRMGGGRRVVEDMSDEEGDSQSD</sequence>
<dbReference type="KEGG" id="tng:GSTEN00022707G001"/>
<organism evidence="2">
    <name type="scientific">Tetraodon nigroviridis</name>
    <name type="common">Spotted green pufferfish</name>
    <name type="synonym">Chelonodon nigroviridis</name>
    <dbReference type="NCBI Taxonomy" id="99883"/>
    <lineage>
        <taxon>Eukaryota</taxon>
        <taxon>Metazoa</taxon>
        <taxon>Chordata</taxon>
        <taxon>Craniata</taxon>
        <taxon>Vertebrata</taxon>
        <taxon>Euteleostomi</taxon>
        <taxon>Actinopterygii</taxon>
        <taxon>Neopterygii</taxon>
        <taxon>Teleostei</taxon>
        <taxon>Neoteleostei</taxon>
        <taxon>Acanthomorphata</taxon>
        <taxon>Eupercaria</taxon>
        <taxon>Tetraodontiformes</taxon>
        <taxon>Tetradontoidea</taxon>
        <taxon>Tetraodontidae</taxon>
        <taxon>Tetraodon</taxon>
    </lineage>
</organism>
<feature type="compositionally biased region" description="Acidic residues" evidence="1">
    <location>
        <begin position="56"/>
        <end position="67"/>
    </location>
</feature>
<gene>
    <name evidence="2" type="ORF">GSTENG00022707001</name>
</gene>
<protein>
    <submittedName>
        <fullName evidence="2">(spotted green pufferfish) hypothetical protein</fullName>
    </submittedName>
</protein>
<comment type="caution">
    <text evidence="2">The sequence shown here is derived from an EMBL/GenBank/DDBJ whole genome shotgun (WGS) entry which is preliminary data.</text>
</comment>
<dbReference type="AlphaFoldDB" id="Q4S7M8"/>
<dbReference type="OrthoDB" id="10254995at2759"/>
<name>Q4S7M8_TETNG</name>
<evidence type="ECO:0000256" key="1">
    <source>
        <dbReference type="SAM" id="MobiDB-lite"/>
    </source>
</evidence>
<accession>Q4S7M8</accession>
<feature type="non-terminal residue" evidence="2">
    <location>
        <position position="67"/>
    </location>
</feature>
<evidence type="ECO:0000313" key="2">
    <source>
        <dbReference type="EMBL" id="CAG03354.1"/>
    </source>
</evidence>
<feature type="region of interest" description="Disordered" evidence="1">
    <location>
        <begin position="1"/>
        <end position="67"/>
    </location>
</feature>
<feature type="non-terminal residue" evidence="2">
    <location>
        <position position="1"/>
    </location>
</feature>
<proteinExistence type="predicted"/>
<reference evidence="2" key="1">
    <citation type="journal article" date="2004" name="Nature">
        <title>Genome duplication in the teleost fish Tetraodon nigroviridis reveals the early vertebrate proto-karyotype.</title>
        <authorList>
            <person name="Jaillon O."/>
            <person name="Aury J.-M."/>
            <person name="Brunet F."/>
            <person name="Petit J.-L."/>
            <person name="Stange-Thomann N."/>
            <person name="Mauceli E."/>
            <person name="Bouneau L."/>
            <person name="Fischer C."/>
            <person name="Ozouf-Costaz C."/>
            <person name="Bernot A."/>
            <person name="Nicaud S."/>
            <person name="Jaffe D."/>
            <person name="Fisher S."/>
            <person name="Lutfalla G."/>
            <person name="Dossat C."/>
            <person name="Segurens B."/>
            <person name="Dasilva C."/>
            <person name="Salanoubat M."/>
            <person name="Levy M."/>
            <person name="Boudet N."/>
            <person name="Castellano S."/>
            <person name="Anthouard V."/>
            <person name="Jubin C."/>
            <person name="Castelli V."/>
            <person name="Katinka M."/>
            <person name="Vacherie B."/>
            <person name="Biemont C."/>
            <person name="Skalli Z."/>
            <person name="Cattolico L."/>
            <person name="Poulain J."/>
            <person name="De Berardinis V."/>
            <person name="Cruaud C."/>
            <person name="Duprat S."/>
            <person name="Brottier P."/>
            <person name="Coutanceau J.-P."/>
            <person name="Gouzy J."/>
            <person name="Parra G."/>
            <person name="Lardier G."/>
            <person name="Chapple C."/>
            <person name="McKernan K.J."/>
            <person name="McEwan P."/>
            <person name="Bosak S."/>
            <person name="Kellis M."/>
            <person name="Volff J.-N."/>
            <person name="Guigo R."/>
            <person name="Zody M.C."/>
            <person name="Mesirov J."/>
            <person name="Lindblad-Toh K."/>
            <person name="Birren B."/>
            <person name="Nusbaum C."/>
            <person name="Kahn D."/>
            <person name="Robinson-Rechavi M."/>
            <person name="Laudet V."/>
            <person name="Schachter V."/>
            <person name="Quetier F."/>
            <person name="Saurin W."/>
            <person name="Scarpelli C."/>
            <person name="Wincker P."/>
            <person name="Lander E.S."/>
            <person name="Weissenbach J."/>
            <person name="Roest Crollius H."/>
        </authorList>
    </citation>
    <scope>NUCLEOTIDE SEQUENCE [LARGE SCALE GENOMIC DNA]</scope>
</reference>
<dbReference type="EMBL" id="CAAE01014713">
    <property type="protein sequence ID" value="CAG03354.1"/>
    <property type="molecule type" value="Genomic_DNA"/>
</dbReference>